<name>A0A235B4L6_9BACL</name>
<reference evidence="5 6" key="1">
    <citation type="submission" date="2017-07" db="EMBL/GenBank/DDBJ databases">
        <title>The genome sequence of Paludifilum halophilum highlights mechanisms for microbial adaptation to high salt environemnts.</title>
        <authorList>
            <person name="Belbahri L."/>
        </authorList>
    </citation>
    <scope>NUCLEOTIDE SEQUENCE [LARGE SCALE GENOMIC DNA]</scope>
    <source>
        <strain evidence="5 6">DSM 102817</strain>
    </source>
</reference>
<evidence type="ECO:0000259" key="4">
    <source>
        <dbReference type="PROSITE" id="PS01124"/>
    </source>
</evidence>
<dbReference type="InterPro" id="IPR037923">
    <property type="entry name" value="HTH-like"/>
</dbReference>
<dbReference type="InterPro" id="IPR018060">
    <property type="entry name" value="HTH_AraC"/>
</dbReference>
<dbReference type="Pfam" id="PF12833">
    <property type="entry name" value="HTH_18"/>
    <property type="match status" value="1"/>
</dbReference>
<dbReference type="CDD" id="cd02208">
    <property type="entry name" value="cupin_RmlC-like"/>
    <property type="match status" value="1"/>
</dbReference>
<dbReference type="PROSITE" id="PS00041">
    <property type="entry name" value="HTH_ARAC_FAMILY_1"/>
    <property type="match status" value="1"/>
</dbReference>
<keyword evidence="6" id="KW-1185">Reference proteome</keyword>
<evidence type="ECO:0000313" key="6">
    <source>
        <dbReference type="Proteomes" id="UP000215459"/>
    </source>
</evidence>
<dbReference type="SUPFAM" id="SSF46689">
    <property type="entry name" value="Homeodomain-like"/>
    <property type="match status" value="2"/>
</dbReference>
<dbReference type="InterPro" id="IPR009057">
    <property type="entry name" value="Homeodomain-like_sf"/>
</dbReference>
<dbReference type="Proteomes" id="UP000215459">
    <property type="component" value="Unassembled WGS sequence"/>
</dbReference>
<evidence type="ECO:0000256" key="1">
    <source>
        <dbReference type="ARBA" id="ARBA00023015"/>
    </source>
</evidence>
<organism evidence="5 6">
    <name type="scientific">Paludifilum halophilum</name>
    <dbReference type="NCBI Taxonomy" id="1642702"/>
    <lineage>
        <taxon>Bacteria</taxon>
        <taxon>Bacillati</taxon>
        <taxon>Bacillota</taxon>
        <taxon>Bacilli</taxon>
        <taxon>Bacillales</taxon>
        <taxon>Thermoactinomycetaceae</taxon>
        <taxon>Paludifilum</taxon>
    </lineage>
</organism>
<dbReference type="PANTHER" id="PTHR43280:SF2">
    <property type="entry name" value="HTH-TYPE TRANSCRIPTIONAL REGULATOR EXSA"/>
    <property type="match status" value="1"/>
</dbReference>
<dbReference type="RefSeq" id="WP_094264915.1">
    <property type="nucleotide sequence ID" value="NZ_NOWF01000007.1"/>
</dbReference>
<dbReference type="InterPro" id="IPR020449">
    <property type="entry name" value="Tscrpt_reg_AraC-type_HTH"/>
</dbReference>
<dbReference type="GO" id="GO:0043565">
    <property type="term" value="F:sequence-specific DNA binding"/>
    <property type="evidence" value="ECO:0007669"/>
    <property type="project" value="InterPro"/>
</dbReference>
<dbReference type="Pfam" id="PF02311">
    <property type="entry name" value="AraC_binding"/>
    <property type="match status" value="1"/>
</dbReference>
<dbReference type="SMART" id="SM00342">
    <property type="entry name" value="HTH_ARAC"/>
    <property type="match status" value="1"/>
</dbReference>
<dbReference type="Gene3D" id="1.10.10.60">
    <property type="entry name" value="Homeodomain-like"/>
    <property type="match status" value="2"/>
</dbReference>
<dbReference type="PANTHER" id="PTHR43280">
    <property type="entry name" value="ARAC-FAMILY TRANSCRIPTIONAL REGULATOR"/>
    <property type="match status" value="1"/>
</dbReference>
<dbReference type="AlphaFoldDB" id="A0A235B4L6"/>
<accession>A0A235B4L6</accession>
<keyword evidence="2" id="KW-0238">DNA-binding</keyword>
<protein>
    <submittedName>
        <fullName evidence="5">AraC family transcriptional regulator</fullName>
    </submittedName>
</protein>
<feature type="domain" description="HTH araC/xylS-type" evidence="4">
    <location>
        <begin position="169"/>
        <end position="267"/>
    </location>
</feature>
<dbReference type="EMBL" id="NOWF01000007">
    <property type="protein sequence ID" value="OYD07172.1"/>
    <property type="molecule type" value="Genomic_DNA"/>
</dbReference>
<evidence type="ECO:0000313" key="5">
    <source>
        <dbReference type="EMBL" id="OYD07172.1"/>
    </source>
</evidence>
<sequence length="274" mass="32576">MRDRETDLSIQGIKLYENKHKEKHRIKSHYHQTHQILYVLEGRGRCTLDRKPYNFSRDNMAVIAPYSNHSIFADSKMTVLVLEFDESVLSRSVREELVSIVFRSSRVIPISLFDSSELRQLLRKMLYQQSQGESINFLAMRIFLAEMLFVLVRSQQMSQVMDTNALRAEWLRNYMHTHYFEIGGSNDLANKMGMSVRYVHRIFKEHYRKTPMQYLTEVRMERAKKMLIETDNDVVSICFEVGFESVSTFYRVFKKHVGIPPNRYRTSHRELDKK</sequence>
<dbReference type="SUPFAM" id="SSF51215">
    <property type="entry name" value="Regulatory protein AraC"/>
    <property type="match status" value="1"/>
</dbReference>
<dbReference type="OrthoDB" id="9816335at2"/>
<dbReference type="InterPro" id="IPR014710">
    <property type="entry name" value="RmlC-like_jellyroll"/>
</dbReference>
<dbReference type="PRINTS" id="PR00032">
    <property type="entry name" value="HTHARAC"/>
</dbReference>
<dbReference type="InterPro" id="IPR018062">
    <property type="entry name" value="HTH_AraC-typ_CS"/>
</dbReference>
<dbReference type="GO" id="GO:0003700">
    <property type="term" value="F:DNA-binding transcription factor activity"/>
    <property type="evidence" value="ECO:0007669"/>
    <property type="project" value="InterPro"/>
</dbReference>
<comment type="caution">
    <text evidence="5">The sequence shown here is derived from an EMBL/GenBank/DDBJ whole genome shotgun (WGS) entry which is preliminary data.</text>
</comment>
<proteinExistence type="predicted"/>
<keyword evidence="3" id="KW-0804">Transcription</keyword>
<gene>
    <name evidence="5" type="ORF">CHM34_12350</name>
</gene>
<dbReference type="PROSITE" id="PS01124">
    <property type="entry name" value="HTH_ARAC_FAMILY_2"/>
    <property type="match status" value="1"/>
</dbReference>
<dbReference type="InterPro" id="IPR003313">
    <property type="entry name" value="AraC-bd"/>
</dbReference>
<dbReference type="Gene3D" id="2.60.120.10">
    <property type="entry name" value="Jelly Rolls"/>
    <property type="match status" value="1"/>
</dbReference>
<evidence type="ECO:0000256" key="2">
    <source>
        <dbReference type="ARBA" id="ARBA00023125"/>
    </source>
</evidence>
<keyword evidence="1" id="KW-0805">Transcription regulation</keyword>
<evidence type="ECO:0000256" key="3">
    <source>
        <dbReference type="ARBA" id="ARBA00023163"/>
    </source>
</evidence>